<evidence type="ECO:0000313" key="3">
    <source>
        <dbReference type="Proteomes" id="UP000324091"/>
    </source>
</evidence>
<protein>
    <submittedName>
        <fullName evidence="2">Uncharacterized protein</fullName>
    </submittedName>
</protein>
<keyword evidence="3" id="KW-1185">Reference proteome</keyword>
<gene>
    <name evidence="2" type="ORF">D4764_0179010</name>
</gene>
<organism evidence="2 3">
    <name type="scientific">Takifugu flavidus</name>
    <name type="common">sansaifugu</name>
    <dbReference type="NCBI Taxonomy" id="433684"/>
    <lineage>
        <taxon>Eukaryota</taxon>
        <taxon>Metazoa</taxon>
        <taxon>Chordata</taxon>
        <taxon>Craniata</taxon>
        <taxon>Vertebrata</taxon>
        <taxon>Euteleostomi</taxon>
        <taxon>Actinopterygii</taxon>
        <taxon>Neopterygii</taxon>
        <taxon>Teleostei</taxon>
        <taxon>Neoteleostei</taxon>
        <taxon>Acanthomorphata</taxon>
        <taxon>Eupercaria</taxon>
        <taxon>Tetraodontiformes</taxon>
        <taxon>Tetradontoidea</taxon>
        <taxon>Tetraodontidae</taxon>
        <taxon>Takifugu</taxon>
    </lineage>
</organism>
<accession>A0A5C6MN78</accession>
<evidence type="ECO:0000313" key="2">
    <source>
        <dbReference type="EMBL" id="TWW54827.1"/>
    </source>
</evidence>
<name>A0A5C6MN78_9TELE</name>
<feature type="region of interest" description="Disordered" evidence="1">
    <location>
        <begin position="1"/>
        <end position="24"/>
    </location>
</feature>
<dbReference type="AlphaFoldDB" id="A0A5C6MN78"/>
<dbReference type="Proteomes" id="UP000324091">
    <property type="component" value="Unassembled WGS sequence"/>
</dbReference>
<dbReference type="EMBL" id="RHFK02000076">
    <property type="protein sequence ID" value="TWW54827.1"/>
    <property type="molecule type" value="Genomic_DNA"/>
</dbReference>
<proteinExistence type="predicted"/>
<comment type="caution">
    <text evidence="2">The sequence shown here is derived from an EMBL/GenBank/DDBJ whole genome shotgun (WGS) entry which is preliminary data.</text>
</comment>
<sequence length="58" mass="6391">MAGGVRQNESFEANTTRTRTRLRTGRAETGVKFLLSPLGGSVVKRQDAVGLQFIRDQL</sequence>
<evidence type="ECO:0000256" key="1">
    <source>
        <dbReference type="SAM" id="MobiDB-lite"/>
    </source>
</evidence>
<reference evidence="2 3" key="1">
    <citation type="submission" date="2019-04" db="EMBL/GenBank/DDBJ databases">
        <title>Chromosome genome assembly for Takifugu flavidus.</title>
        <authorList>
            <person name="Xiao S."/>
        </authorList>
    </citation>
    <scope>NUCLEOTIDE SEQUENCE [LARGE SCALE GENOMIC DNA]</scope>
    <source>
        <strain evidence="2">HTHZ2018</strain>
        <tissue evidence="2">Muscle</tissue>
    </source>
</reference>